<dbReference type="Pfam" id="PF13361">
    <property type="entry name" value="UvrD_C"/>
    <property type="match status" value="2"/>
</dbReference>
<dbReference type="Pfam" id="PF00580">
    <property type="entry name" value="UvrD-helicase"/>
    <property type="match status" value="1"/>
</dbReference>
<dbReference type="GO" id="GO:0043138">
    <property type="term" value="F:3'-5' DNA helicase activity"/>
    <property type="evidence" value="ECO:0007669"/>
    <property type="project" value="UniProtKB-EC"/>
</dbReference>
<feature type="domain" description="NERD" evidence="9">
    <location>
        <begin position="14"/>
        <end position="129"/>
    </location>
</feature>
<sequence length="625" mass="71516">MATLIPSFNSCSMRMTPGERRLGQRLEEKLEDDYLLWYDVPVGKKQLHPDFIVLHPSRGLFILEVKDWKLDTIENINPSTVTLLTEDGIKEVKHPLQQARDYALAVNKMLEKDSLLVQQEGKYQGKLVIPYGYGVVFTNISRKDFEQSELPAVFESHLVICKDEMYEKVDAGEFQQRIWDLSAYQFGKTLTPHQIDRIRWHIFPELRISAKQLSLFDVDTAIEEEAPQLQIPDILKIMDLQQEQLARSLGDGHRVIHGVAGSGKTMILAYRCQHLAQVTKKPILVLCFNVSLAAKLRQVVQEDPHKISRIKVRHFHGWCMDLLKKYDILRPDSREYQGEAYIEELVQRVITAVDAKLIPAGTYGAVMLDEGHDFKPEWLKLIAQMVNPETDSLLILYDDAQNLYGEKRDKKFSFKSVGIQAQGRTTIFKLNYRNTAQVLGVAYEFAAYVMTPTTGDDDQVVLVEPTSAGRQGPKPDLIRLPSFKHEVDYLAGRVQQLHERDIPWNEIAIIYRSNFMGDRIYNHFQQAQIPIEWVNANSDSRNYNPAEQSIKLITMYSSKGLEFPVVLIPGIGYLPDQYGHGTPEEEARLLYVAMTRAMEQLIMTCDRSSQFTSRLETALGKVAVI</sequence>
<evidence type="ECO:0000259" key="9">
    <source>
        <dbReference type="PROSITE" id="PS50965"/>
    </source>
</evidence>
<evidence type="ECO:0000313" key="11">
    <source>
        <dbReference type="Proteomes" id="UP000252085"/>
    </source>
</evidence>
<dbReference type="Pfam" id="PF08378">
    <property type="entry name" value="NERD"/>
    <property type="match status" value="1"/>
</dbReference>
<dbReference type="GO" id="GO:0016887">
    <property type="term" value="F:ATP hydrolysis activity"/>
    <property type="evidence" value="ECO:0007669"/>
    <property type="project" value="RHEA"/>
</dbReference>
<proteinExistence type="predicted"/>
<evidence type="ECO:0000256" key="2">
    <source>
        <dbReference type="ARBA" id="ARBA00022801"/>
    </source>
</evidence>
<keyword evidence="5" id="KW-0413">Isomerase</keyword>
<dbReference type="AlphaFoldDB" id="A0A367R9K3"/>
<dbReference type="GO" id="GO:0003677">
    <property type="term" value="F:DNA binding"/>
    <property type="evidence" value="ECO:0007669"/>
    <property type="project" value="InterPro"/>
</dbReference>
<evidence type="ECO:0000256" key="1">
    <source>
        <dbReference type="ARBA" id="ARBA00022741"/>
    </source>
</evidence>
<dbReference type="PROSITE" id="PS50965">
    <property type="entry name" value="NERD"/>
    <property type="match status" value="1"/>
</dbReference>
<accession>A0A367R9K3</accession>
<dbReference type="PANTHER" id="PTHR11070">
    <property type="entry name" value="UVRD / RECB / PCRA DNA HELICASE FAMILY MEMBER"/>
    <property type="match status" value="1"/>
</dbReference>
<dbReference type="InterPro" id="IPR014016">
    <property type="entry name" value="UvrD-like_ATP-bd"/>
</dbReference>
<dbReference type="InterPro" id="IPR011528">
    <property type="entry name" value="NERD"/>
</dbReference>
<dbReference type="InterPro" id="IPR014017">
    <property type="entry name" value="DNA_helicase_UvrD-like_C"/>
</dbReference>
<dbReference type="GO" id="GO:0000725">
    <property type="term" value="P:recombinational repair"/>
    <property type="evidence" value="ECO:0007669"/>
    <property type="project" value="TreeGrafter"/>
</dbReference>
<comment type="caution">
    <text evidence="10">The sequence shown here is derived from an EMBL/GenBank/DDBJ whole genome shotgun (WGS) entry which is preliminary data.</text>
</comment>
<dbReference type="Proteomes" id="UP000252085">
    <property type="component" value="Unassembled WGS sequence"/>
</dbReference>
<comment type="catalytic activity">
    <reaction evidence="8">
        <text>ATP + H2O = ADP + phosphate + H(+)</text>
        <dbReference type="Rhea" id="RHEA:13065"/>
        <dbReference type="ChEBI" id="CHEBI:15377"/>
        <dbReference type="ChEBI" id="CHEBI:15378"/>
        <dbReference type="ChEBI" id="CHEBI:30616"/>
        <dbReference type="ChEBI" id="CHEBI:43474"/>
        <dbReference type="ChEBI" id="CHEBI:456216"/>
        <dbReference type="EC" id="5.6.2.4"/>
    </reaction>
</comment>
<evidence type="ECO:0000256" key="4">
    <source>
        <dbReference type="ARBA" id="ARBA00022840"/>
    </source>
</evidence>
<dbReference type="Gene3D" id="3.40.50.300">
    <property type="entry name" value="P-loop containing nucleotide triphosphate hydrolases"/>
    <property type="match status" value="2"/>
</dbReference>
<comment type="catalytic activity">
    <reaction evidence="6">
        <text>Couples ATP hydrolysis with the unwinding of duplex DNA by translocating in the 3'-5' direction.</text>
        <dbReference type="EC" id="5.6.2.4"/>
    </reaction>
</comment>
<dbReference type="PANTHER" id="PTHR11070:SF2">
    <property type="entry name" value="ATP-DEPENDENT DNA HELICASE SRS2"/>
    <property type="match status" value="1"/>
</dbReference>
<evidence type="ECO:0000256" key="8">
    <source>
        <dbReference type="ARBA" id="ARBA00048988"/>
    </source>
</evidence>
<keyword evidence="2" id="KW-0378">Hydrolase</keyword>
<dbReference type="InterPro" id="IPR027417">
    <property type="entry name" value="P-loop_NTPase"/>
</dbReference>
<gene>
    <name evidence="10" type="ORF">A6769_29165</name>
</gene>
<protein>
    <recommendedName>
        <fullName evidence="7">DNA 3'-5' helicase</fullName>
        <ecNumber evidence="7">5.6.2.4</ecNumber>
    </recommendedName>
</protein>
<keyword evidence="1" id="KW-0547">Nucleotide-binding</keyword>
<evidence type="ECO:0000256" key="7">
    <source>
        <dbReference type="ARBA" id="ARBA00034808"/>
    </source>
</evidence>
<evidence type="ECO:0000256" key="6">
    <source>
        <dbReference type="ARBA" id="ARBA00034617"/>
    </source>
</evidence>
<dbReference type="GO" id="GO:0005829">
    <property type="term" value="C:cytosol"/>
    <property type="evidence" value="ECO:0007669"/>
    <property type="project" value="TreeGrafter"/>
</dbReference>
<evidence type="ECO:0000256" key="3">
    <source>
        <dbReference type="ARBA" id="ARBA00022806"/>
    </source>
</evidence>
<dbReference type="InterPro" id="IPR000212">
    <property type="entry name" value="DNA_helicase_UvrD/REP"/>
</dbReference>
<reference evidence="10 11" key="1">
    <citation type="submission" date="2016-04" db="EMBL/GenBank/DDBJ databases">
        <authorList>
            <person name="Evans L.H."/>
            <person name="Alamgir A."/>
            <person name="Owens N."/>
            <person name="Weber N.D."/>
            <person name="Virtaneva K."/>
            <person name="Barbian K."/>
            <person name="Babar A."/>
            <person name="Rosenke K."/>
        </authorList>
    </citation>
    <scope>NUCLEOTIDE SEQUENCE [LARGE SCALE GENOMIC DNA]</scope>
    <source>
        <strain evidence="10">NIES-2108</strain>
    </source>
</reference>
<dbReference type="EC" id="5.6.2.4" evidence="7"/>
<evidence type="ECO:0000256" key="5">
    <source>
        <dbReference type="ARBA" id="ARBA00023235"/>
    </source>
</evidence>
<keyword evidence="3 10" id="KW-0347">Helicase</keyword>
<dbReference type="EMBL" id="LXQE01000169">
    <property type="protein sequence ID" value="RCJ32092.1"/>
    <property type="molecule type" value="Genomic_DNA"/>
</dbReference>
<organism evidence="10 11">
    <name type="scientific">Nostoc punctiforme NIES-2108</name>
    <dbReference type="NCBI Taxonomy" id="1356359"/>
    <lineage>
        <taxon>Bacteria</taxon>
        <taxon>Bacillati</taxon>
        <taxon>Cyanobacteriota</taxon>
        <taxon>Cyanophyceae</taxon>
        <taxon>Nostocales</taxon>
        <taxon>Nostocaceae</taxon>
        <taxon>Nostoc</taxon>
    </lineage>
</organism>
<name>A0A367R9K3_NOSPU</name>
<evidence type="ECO:0000313" key="10">
    <source>
        <dbReference type="EMBL" id="RCJ32092.1"/>
    </source>
</evidence>
<dbReference type="GO" id="GO:0005524">
    <property type="term" value="F:ATP binding"/>
    <property type="evidence" value="ECO:0007669"/>
    <property type="project" value="UniProtKB-KW"/>
</dbReference>
<keyword evidence="4" id="KW-0067">ATP-binding</keyword>
<dbReference type="SUPFAM" id="SSF52540">
    <property type="entry name" value="P-loop containing nucleoside triphosphate hydrolases"/>
    <property type="match status" value="1"/>
</dbReference>